<keyword evidence="2" id="KW-1185">Reference proteome</keyword>
<dbReference type="Proteomes" id="UP000602532">
    <property type="component" value="Unassembled WGS sequence"/>
</dbReference>
<gene>
    <name evidence="1" type="ORF">H9622_01460</name>
</gene>
<evidence type="ECO:0000313" key="1">
    <source>
        <dbReference type="EMBL" id="MBD8022255.1"/>
    </source>
</evidence>
<reference evidence="1 2" key="1">
    <citation type="submission" date="2020-08" db="EMBL/GenBank/DDBJ databases">
        <title>A Genomic Blueprint of the Chicken Gut Microbiome.</title>
        <authorList>
            <person name="Gilroy R."/>
            <person name="Ravi A."/>
            <person name="Getino M."/>
            <person name="Pursley I."/>
            <person name="Horton D.L."/>
            <person name="Alikhan N.-F."/>
            <person name="Baker D."/>
            <person name="Gharbi K."/>
            <person name="Hall N."/>
            <person name="Watson M."/>
            <person name="Adriaenssens E.M."/>
            <person name="Foster-Nyarko E."/>
            <person name="Jarju S."/>
            <person name="Secka A."/>
            <person name="Antonio M."/>
            <person name="Oren A."/>
            <person name="Chaudhuri R."/>
            <person name="La Ragione R.M."/>
            <person name="Hildebrand F."/>
            <person name="Pallen M.J."/>
        </authorList>
    </citation>
    <scope>NUCLEOTIDE SEQUENCE [LARGE SCALE GENOMIC DNA]</scope>
    <source>
        <strain evidence="1 2">Sa1CUA4</strain>
    </source>
</reference>
<evidence type="ECO:0000313" key="2">
    <source>
        <dbReference type="Proteomes" id="UP000602532"/>
    </source>
</evidence>
<dbReference type="PANTHER" id="PTHR30032">
    <property type="entry name" value="N-ACETYLMURAMOYL-L-ALANINE AMIDASE-RELATED"/>
    <property type="match status" value="1"/>
</dbReference>
<organism evidence="1 2">
    <name type="scientific">Microbacterium gallinarum</name>
    <dbReference type="NCBI Taxonomy" id="2762209"/>
    <lineage>
        <taxon>Bacteria</taxon>
        <taxon>Bacillati</taxon>
        <taxon>Actinomycetota</taxon>
        <taxon>Actinomycetes</taxon>
        <taxon>Micrococcales</taxon>
        <taxon>Microbacteriaceae</taxon>
        <taxon>Microbacterium</taxon>
    </lineage>
</organism>
<dbReference type="RefSeq" id="WP_191763558.1">
    <property type="nucleotide sequence ID" value="NZ_JACSPM010000001.1"/>
</dbReference>
<dbReference type="InterPro" id="IPR007253">
    <property type="entry name" value="Cell_wall-bd_2"/>
</dbReference>
<name>A0ABR8WYU3_9MICO</name>
<dbReference type="Gene3D" id="2.60.40.2700">
    <property type="match status" value="1"/>
</dbReference>
<dbReference type="Pfam" id="PF04122">
    <property type="entry name" value="CW_binding_2"/>
    <property type="match status" value="3"/>
</dbReference>
<accession>A0ABR8WYU3</accession>
<protein>
    <submittedName>
        <fullName evidence="1">Cell wall-binding repeat-containing protein</fullName>
    </submittedName>
</protein>
<proteinExistence type="predicted"/>
<comment type="caution">
    <text evidence="1">The sequence shown here is derived from an EMBL/GenBank/DDBJ whole genome shotgun (WGS) entry which is preliminary data.</text>
</comment>
<dbReference type="InterPro" id="IPR051922">
    <property type="entry name" value="Bact_Sporulation_Assoc"/>
</dbReference>
<dbReference type="EMBL" id="JACSPM010000001">
    <property type="protein sequence ID" value="MBD8022255.1"/>
    <property type="molecule type" value="Genomic_DNA"/>
</dbReference>
<dbReference type="Gene3D" id="3.40.50.12090">
    <property type="match status" value="2"/>
</dbReference>
<sequence length="686" mass="70238">MAGADKTGAHASLKTLTGIGLAIAALVIGLVAPAATAAPSGPVEASAAAAPAVGAGGVLTADLTKFQPGNIIGDAVFFNRSAMTEAQIQSFLQAKGPACRAGYTCLKDYYDTSRTVAADAMCGAYSGGVRERASRIIYKVAQACGINPQVLIVMLQKEQGLVTHDWPSEWRYTAAMGQGCPDTAACDTRYYGFFNQVYGGAWQLKRYANPPGTTKFFTWYAPGKTWNLLYNPNRACGTSPVYIQNQATANLYYYTPYQPNAAALRAGYSTGDSCSSYGNRNFYNYFTDWFGSTQYLSFASAPNPTVSGTALAGQVLTASPGTWSPAPTSLSYQWLKGGQPIAGATAASLKVTNDLAGGALSVRVVGKRTAYATETKTSGAVAARGFTVDRLAGSTRYETAVEVSKRANPGTVGTVYLATGADYADALSAASLAAREKGALLLAPVDSLPDVVAAELKRLKPTRVVLIGGHGVLDAGAESRVAAALGATATVERISGVDRYETSRMLAARFGTAPTVYIATGRAFADALGAAAVAGTRGAPVLLVDGVSASLDTAQTTALKTLATKSAIIVGGEGAVSKGIAAQLATLGIASSRYAGADRFATNTALNAASFAATTPRAYMATGFDFPDALTGSVLAAGGSAPLVISAPSCASASAADFLRDRAVTAVTLVGGEGALSAATARLLRC</sequence>
<dbReference type="PANTHER" id="PTHR30032:SF8">
    <property type="entry name" value="GERMINATION-SPECIFIC N-ACETYLMURAMOYL-L-ALANINE AMIDASE"/>
    <property type="match status" value="1"/>
</dbReference>